<feature type="transmembrane region" description="Helical" evidence="13">
    <location>
        <begin position="45"/>
        <end position="65"/>
    </location>
</feature>
<dbReference type="InterPro" id="IPR019378">
    <property type="entry name" value="GDP-Fuc_O-FucTrfase"/>
</dbReference>
<evidence type="ECO:0000256" key="5">
    <source>
        <dbReference type="ARBA" id="ARBA00022679"/>
    </source>
</evidence>
<dbReference type="EMBL" id="CM035417">
    <property type="protein sequence ID" value="KAH7423002.1"/>
    <property type="molecule type" value="Genomic_DNA"/>
</dbReference>
<dbReference type="GO" id="GO:0005737">
    <property type="term" value="C:cytoplasm"/>
    <property type="evidence" value="ECO:0007669"/>
    <property type="project" value="TreeGrafter"/>
</dbReference>
<evidence type="ECO:0000256" key="4">
    <source>
        <dbReference type="ARBA" id="ARBA00022676"/>
    </source>
</evidence>
<keyword evidence="15" id="KW-1185">Reference proteome</keyword>
<keyword evidence="6 13" id="KW-0812">Transmembrane</keyword>
<dbReference type="CDD" id="cd11299">
    <property type="entry name" value="O-FucT_plant"/>
    <property type="match status" value="1"/>
</dbReference>
<dbReference type="Proteomes" id="UP000825935">
    <property type="component" value="Chromosome 12"/>
</dbReference>
<dbReference type="EMBL" id="CM035417">
    <property type="protein sequence ID" value="KAH7423000.1"/>
    <property type="molecule type" value="Genomic_DNA"/>
</dbReference>
<sequence length="576" mass="64313">MTLSYISMPSLEIPSSNAIHAFLLTSPKKTHQKLRISRLFSRPSFWLGLIAVCLTLSLVKITLTWNPLADDFSPCGSSSSLPTFSSAGHALVSTVSNKSRDFSGSTAVDGRAVDSHIREKVSEAVTDDQFEHTTYSTFITPFSPHALDKNMLEGEKQFWRQPDNGGYKPCLGFSAEYQEESRTLEREKKKYLMVIVSGGLNQQRNEIVDAVVIARILGAVLVVPILQINQIWQDDSEFSDIFDVDHFKKTLKDDVLVVSSLPSTHIMTRPVQATRTPVHASPEWLRKHYLKRFNREGVLLLRGMEGRLSKDLPLDLQKLRCKVAFHALRFTVPIMEIASQLAHRMWERGPYVALHLRLEKDVWVRTGCLPGLGPEFDVEVQDARIASPQLLTSRSNMNYTERKLAGLCPLNAAEVARLLKGLGASNKTRIFWAGGKPLGGNLALKPLIDEFGNLYNKEALALPGELEPFVNKASSLAAIDYVISLNSDVFMPSHGGNMARALQGHRAYAGYRKHITPNKRQMLPYFLNISSLPEEQLDTIIRQLHGESLGQLAFRTDKKGRDVLAYPAPECMCSSS</sequence>
<evidence type="ECO:0000313" key="15">
    <source>
        <dbReference type="Proteomes" id="UP000825935"/>
    </source>
</evidence>
<proteinExistence type="inferred from homology"/>
<dbReference type="GO" id="GO:0016757">
    <property type="term" value="F:glycosyltransferase activity"/>
    <property type="evidence" value="ECO:0007669"/>
    <property type="project" value="UniProtKB-KW"/>
</dbReference>
<dbReference type="PANTHER" id="PTHR31741:SF66">
    <property type="entry name" value="O-FUCOSYLTRANSFERASE 20"/>
    <property type="match status" value="1"/>
</dbReference>
<evidence type="ECO:0000256" key="3">
    <source>
        <dbReference type="ARBA" id="ARBA00007737"/>
    </source>
</evidence>
<evidence type="ECO:0000256" key="8">
    <source>
        <dbReference type="ARBA" id="ARBA00023136"/>
    </source>
</evidence>
<dbReference type="EMBL" id="CM035417">
    <property type="protein sequence ID" value="KAH7423003.1"/>
    <property type="molecule type" value="Genomic_DNA"/>
</dbReference>
<keyword evidence="9" id="KW-0325">Glycoprotein</keyword>
<dbReference type="AlphaFoldDB" id="A0A8T2TK30"/>
<dbReference type="PANTHER" id="PTHR31741">
    <property type="entry name" value="OS02G0726500 PROTEIN-RELATED"/>
    <property type="match status" value="1"/>
</dbReference>
<evidence type="ECO:0000256" key="6">
    <source>
        <dbReference type="ARBA" id="ARBA00022692"/>
    </source>
</evidence>
<name>A0A8T2TK30_CERRI</name>
<organism evidence="14 15">
    <name type="scientific">Ceratopteris richardii</name>
    <name type="common">Triangle waterfern</name>
    <dbReference type="NCBI Taxonomy" id="49495"/>
    <lineage>
        <taxon>Eukaryota</taxon>
        <taxon>Viridiplantae</taxon>
        <taxon>Streptophyta</taxon>
        <taxon>Embryophyta</taxon>
        <taxon>Tracheophyta</taxon>
        <taxon>Polypodiopsida</taxon>
        <taxon>Polypodiidae</taxon>
        <taxon>Polypodiales</taxon>
        <taxon>Pteridineae</taxon>
        <taxon>Pteridaceae</taxon>
        <taxon>Parkerioideae</taxon>
        <taxon>Ceratopteris</taxon>
    </lineage>
</organism>
<dbReference type="EMBL" id="CM035417">
    <property type="protein sequence ID" value="KAH7422999.1"/>
    <property type="molecule type" value="Genomic_DNA"/>
</dbReference>
<evidence type="ECO:0000256" key="7">
    <source>
        <dbReference type="ARBA" id="ARBA00022989"/>
    </source>
</evidence>
<dbReference type="EMBL" id="CM035417">
    <property type="protein sequence ID" value="KAH7423001.1"/>
    <property type="molecule type" value="Genomic_DNA"/>
</dbReference>
<evidence type="ECO:0000256" key="2">
    <source>
        <dbReference type="ARBA" id="ARBA00004881"/>
    </source>
</evidence>
<evidence type="ECO:0000256" key="10">
    <source>
        <dbReference type="ARBA" id="ARBA00023253"/>
    </source>
</evidence>
<dbReference type="GO" id="GO:0006004">
    <property type="term" value="P:fucose metabolic process"/>
    <property type="evidence" value="ECO:0007669"/>
    <property type="project" value="UniProtKB-KW"/>
</dbReference>
<keyword evidence="4" id="KW-0328">Glycosyltransferase</keyword>
<dbReference type="OrthoDB" id="2016498at2759"/>
<evidence type="ECO:0000313" key="14">
    <source>
        <dbReference type="EMBL" id="KAH7423002.1"/>
    </source>
</evidence>
<evidence type="ECO:0000256" key="12">
    <source>
        <dbReference type="ARBA" id="ARBA00030350"/>
    </source>
</evidence>
<evidence type="ECO:0000256" key="9">
    <source>
        <dbReference type="ARBA" id="ARBA00023180"/>
    </source>
</evidence>
<dbReference type="OMA" id="NMSYHDR"/>
<evidence type="ECO:0000256" key="13">
    <source>
        <dbReference type="SAM" id="Phobius"/>
    </source>
</evidence>
<dbReference type="Pfam" id="PF10250">
    <property type="entry name" value="O-FucT"/>
    <property type="match status" value="1"/>
</dbReference>
<dbReference type="GO" id="GO:0016020">
    <property type="term" value="C:membrane"/>
    <property type="evidence" value="ECO:0007669"/>
    <property type="project" value="UniProtKB-SubCell"/>
</dbReference>
<keyword evidence="11" id="KW-0119">Carbohydrate metabolism</keyword>
<evidence type="ECO:0000256" key="1">
    <source>
        <dbReference type="ARBA" id="ARBA00004606"/>
    </source>
</evidence>
<evidence type="ECO:0000256" key="11">
    <source>
        <dbReference type="ARBA" id="ARBA00023277"/>
    </source>
</evidence>
<keyword evidence="8 13" id="KW-0472">Membrane</keyword>
<accession>A0A8T2TK30</accession>
<comment type="pathway">
    <text evidence="2">Glycan metabolism.</text>
</comment>
<protein>
    <recommendedName>
        <fullName evidence="12">O-fucosyltransferase family protein</fullName>
    </recommendedName>
</protein>
<dbReference type="InterPro" id="IPR024709">
    <property type="entry name" value="FucosylTrfase_pln"/>
</dbReference>
<keyword evidence="7 13" id="KW-1133">Transmembrane helix</keyword>
<dbReference type="EMBL" id="CM035417">
    <property type="protein sequence ID" value="KAH7423005.1"/>
    <property type="molecule type" value="Genomic_DNA"/>
</dbReference>
<keyword evidence="10" id="KW-0294">Fucose metabolism</keyword>
<comment type="similarity">
    <text evidence="3">Belongs to the glycosyltransferase GT106 family.</text>
</comment>
<reference evidence="14" key="1">
    <citation type="submission" date="2021-08" db="EMBL/GenBank/DDBJ databases">
        <title>WGS assembly of Ceratopteris richardii.</title>
        <authorList>
            <person name="Marchant D.B."/>
            <person name="Chen G."/>
            <person name="Jenkins J."/>
            <person name="Shu S."/>
            <person name="Leebens-Mack J."/>
            <person name="Grimwood J."/>
            <person name="Schmutz J."/>
            <person name="Soltis P."/>
            <person name="Soltis D."/>
            <person name="Chen Z.-H."/>
        </authorList>
    </citation>
    <scope>NUCLEOTIDE SEQUENCE</scope>
    <source>
        <strain evidence="14">Whitten #5841</strain>
        <tissue evidence="14">Leaf</tissue>
    </source>
</reference>
<gene>
    <name evidence="14" type="ORF">KP509_12G034900</name>
</gene>
<comment type="caution">
    <text evidence="14">The sequence shown here is derived from an EMBL/GenBank/DDBJ whole genome shotgun (WGS) entry which is preliminary data.</text>
</comment>
<comment type="subcellular location">
    <subcellularLocation>
        <location evidence="1">Membrane</location>
        <topology evidence="1">Single-pass type II membrane protein</topology>
    </subcellularLocation>
</comment>
<keyword evidence="5" id="KW-0808">Transferase</keyword>